<sequence length="130" mass="14814">MSTNIPVDDGLIPISSDELPSSDSATSETEAANGRKEIRATRKAERILRKELKTLKYFLRELIDKSKIMVEDLERRIGKGHPAGDLAIELQQLNEQIIGCIKNRDKLMLELAEVRKEVKDARNAFINRRK</sequence>
<evidence type="ECO:0000256" key="1">
    <source>
        <dbReference type="SAM" id="MobiDB-lite"/>
    </source>
</evidence>
<dbReference type="AlphaFoldDB" id="A0A914Q2N7"/>
<dbReference type="Proteomes" id="UP000887578">
    <property type="component" value="Unplaced"/>
</dbReference>
<evidence type="ECO:0000313" key="2">
    <source>
        <dbReference type="Proteomes" id="UP000887578"/>
    </source>
</evidence>
<keyword evidence="2" id="KW-1185">Reference proteome</keyword>
<evidence type="ECO:0000313" key="3">
    <source>
        <dbReference type="WBParaSite" id="PDA_v2.g25446.t1"/>
    </source>
</evidence>
<proteinExistence type="predicted"/>
<protein>
    <submittedName>
        <fullName evidence="3">Uncharacterized protein</fullName>
    </submittedName>
</protein>
<organism evidence="2 3">
    <name type="scientific">Panagrolaimus davidi</name>
    <dbReference type="NCBI Taxonomy" id="227884"/>
    <lineage>
        <taxon>Eukaryota</taxon>
        <taxon>Metazoa</taxon>
        <taxon>Ecdysozoa</taxon>
        <taxon>Nematoda</taxon>
        <taxon>Chromadorea</taxon>
        <taxon>Rhabditida</taxon>
        <taxon>Tylenchina</taxon>
        <taxon>Panagrolaimomorpha</taxon>
        <taxon>Panagrolaimoidea</taxon>
        <taxon>Panagrolaimidae</taxon>
        <taxon>Panagrolaimus</taxon>
    </lineage>
</organism>
<feature type="compositionally biased region" description="Low complexity" evidence="1">
    <location>
        <begin position="21"/>
        <end position="32"/>
    </location>
</feature>
<feature type="region of interest" description="Disordered" evidence="1">
    <location>
        <begin position="1"/>
        <end position="37"/>
    </location>
</feature>
<name>A0A914Q2N7_9BILA</name>
<reference evidence="3" key="1">
    <citation type="submission" date="2022-11" db="UniProtKB">
        <authorList>
            <consortium name="WormBaseParasite"/>
        </authorList>
    </citation>
    <scope>IDENTIFICATION</scope>
</reference>
<dbReference type="WBParaSite" id="PDA_v2.g25446.t1">
    <property type="protein sequence ID" value="PDA_v2.g25446.t1"/>
    <property type="gene ID" value="PDA_v2.g25446"/>
</dbReference>
<accession>A0A914Q2N7</accession>